<keyword evidence="2" id="KW-0813">Transport</keyword>
<dbReference type="eggNOG" id="COG0600">
    <property type="taxonomic scope" value="Bacteria"/>
</dbReference>
<name>A0A0H3LGT7_BORBR</name>
<dbReference type="PANTHER" id="PTHR30151:SF0">
    <property type="entry name" value="ABC TRANSPORTER PERMEASE PROTEIN MJ0413-RELATED"/>
    <property type="match status" value="1"/>
</dbReference>
<dbReference type="AlphaFoldDB" id="A0A0H3LGT7"/>
<dbReference type="HOGENOM" id="CLU_128614_0_0_4"/>
<evidence type="ECO:0000256" key="7">
    <source>
        <dbReference type="SAM" id="Phobius"/>
    </source>
</evidence>
<keyword evidence="4 7" id="KW-0812">Transmembrane</keyword>
<evidence type="ECO:0000256" key="4">
    <source>
        <dbReference type="ARBA" id="ARBA00022692"/>
    </source>
</evidence>
<feature type="transmembrane region" description="Helical" evidence="7">
    <location>
        <begin position="61"/>
        <end position="87"/>
    </location>
</feature>
<evidence type="ECO:0000256" key="2">
    <source>
        <dbReference type="ARBA" id="ARBA00022448"/>
    </source>
</evidence>
<keyword evidence="6 7" id="KW-0472">Membrane</keyword>
<dbReference type="InterPro" id="IPR035906">
    <property type="entry name" value="MetI-like_sf"/>
</dbReference>
<dbReference type="KEGG" id="bbr:BB0286"/>
<organism evidence="8 9">
    <name type="scientific">Bordetella bronchiseptica (strain ATCC BAA-588 / NCTC 13252 / RB50)</name>
    <name type="common">Alcaligenes bronchisepticus</name>
    <dbReference type="NCBI Taxonomy" id="257310"/>
    <lineage>
        <taxon>Bacteria</taxon>
        <taxon>Pseudomonadati</taxon>
        <taxon>Pseudomonadota</taxon>
        <taxon>Betaproteobacteria</taxon>
        <taxon>Burkholderiales</taxon>
        <taxon>Alcaligenaceae</taxon>
        <taxon>Bordetella</taxon>
    </lineage>
</organism>
<dbReference type="EMBL" id="BX640437">
    <property type="protein sequence ID" value="CAE30784.1"/>
    <property type="molecule type" value="Genomic_DNA"/>
</dbReference>
<evidence type="ECO:0000313" key="9">
    <source>
        <dbReference type="Proteomes" id="UP000001027"/>
    </source>
</evidence>
<dbReference type="PANTHER" id="PTHR30151">
    <property type="entry name" value="ALKANE SULFONATE ABC TRANSPORTER-RELATED, MEMBRANE SUBUNIT"/>
    <property type="match status" value="1"/>
</dbReference>
<feature type="transmembrane region" description="Helical" evidence="7">
    <location>
        <begin position="108"/>
        <end position="138"/>
    </location>
</feature>
<proteinExistence type="predicted"/>
<evidence type="ECO:0000256" key="1">
    <source>
        <dbReference type="ARBA" id="ARBA00004651"/>
    </source>
</evidence>
<feature type="transmembrane region" description="Helical" evidence="7">
    <location>
        <begin position="144"/>
        <end position="165"/>
    </location>
</feature>
<dbReference type="GO" id="GO:0005886">
    <property type="term" value="C:plasma membrane"/>
    <property type="evidence" value="ECO:0007669"/>
    <property type="project" value="UniProtKB-SubCell"/>
</dbReference>
<evidence type="ECO:0000256" key="3">
    <source>
        <dbReference type="ARBA" id="ARBA00022475"/>
    </source>
</evidence>
<evidence type="ECO:0000256" key="5">
    <source>
        <dbReference type="ARBA" id="ARBA00022989"/>
    </source>
</evidence>
<protein>
    <submittedName>
        <fullName evidence="8">ABC transporter, permease component</fullName>
    </submittedName>
</protein>
<evidence type="ECO:0000256" key="6">
    <source>
        <dbReference type="ARBA" id="ARBA00023136"/>
    </source>
</evidence>
<dbReference type="Proteomes" id="UP000001027">
    <property type="component" value="Chromosome"/>
</dbReference>
<accession>A0A0H3LGT7</accession>
<reference evidence="8 9" key="1">
    <citation type="journal article" date="2003" name="Nat. Genet.">
        <title>Comparative analysis of the genome sequences of Bordetella pertussis, Bordetella parapertussis and Bordetella bronchiseptica.</title>
        <authorList>
            <person name="Parkhill J."/>
            <person name="Sebaihia M."/>
            <person name="Preston A."/>
            <person name="Murphy L.D."/>
            <person name="Thomson N.R."/>
            <person name="Harris D.E."/>
            <person name="Holden M.T.G."/>
            <person name="Churcher C.M."/>
            <person name="Bentley S.D."/>
            <person name="Mungall K.L."/>
            <person name="Cerdeno-Tarraga A.-M."/>
            <person name="Temple L."/>
            <person name="James K.D."/>
            <person name="Harris B."/>
            <person name="Quail M.A."/>
            <person name="Achtman M."/>
            <person name="Atkin R."/>
            <person name="Baker S."/>
            <person name="Basham D."/>
            <person name="Bason N."/>
            <person name="Cherevach I."/>
            <person name="Chillingworth T."/>
            <person name="Collins M."/>
            <person name="Cronin A."/>
            <person name="Davis P."/>
            <person name="Doggett J."/>
            <person name="Feltwell T."/>
            <person name="Goble A."/>
            <person name="Hamlin N."/>
            <person name="Hauser H."/>
            <person name="Holroyd S."/>
            <person name="Jagels K."/>
            <person name="Leather S."/>
            <person name="Moule S."/>
            <person name="Norberczak H."/>
            <person name="O'Neil S."/>
            <person name="Ormond D."/>
            <person name="Price C."/>
            <person name="Rabbinowitsch E."/>
            <person name="Rutter S."/>
            <person name="Sanders M."/>
            <person name="Saunders D."/>
            <person name="Seeger K."/>
            <person name="Sharp S."/>
            <person name="Simmonds M."/>
            <person name="Skelton J."/>
            <person name="Squares R."/>
            <person name="Squares S."/>
            <person name="Stevens K."/>
            <person name="Unwin L."/>
            <person name="Whitehead S."/>
            <person name="Barrell B.G."/>
            <person name="Maskell D.J."/>
        </authorList>
    </citation>
    <scope>NUCLEOTIDE SEQUENCE [LARGE SCALE GENOMIC DNA]</scope>
    <source>
        <strain evidence="8 9">ATCC BAA-588 / NCTC 13252 / RB50</strain>
    </source>
</reference>
<gene>
    <name evidence="8" type="ordered locus">BB0286</name>
</gene>
<keyword evidence="5 7" id="KW-1133">Transmembrane helix</keyword>
<comment type="subcellular location">
    <subcellularLocation>
        <location evidence="1">Cell membrane</location>
        <topology evidence="1">Multi-pass membrane protein</topology>
    </subcellularLocation>
</comment>
<dbReference type="SUPFAM" id="SSF161098">
    <property type="entry name" value="MetI-like"/>
    <property type="match status" value="1"/>
</dbReference>
<dbReference type="RefSeq" id="WP_010925755.1">
    <property type="nucleotide sequence ID" value="NC_002927.3"/>
</dbReference>
<keyword evidence="3" id="KW-1003">Cell membrane</keyword>
<evidence type="ECO:0000313" key="8">
    <source>
        <dbReference type="EMBL" id="CAE30784.1"/>
    </source>
</evidence>
<sequence length="179" mass="19393">MTATGRKCLHAAAGAVSLAVFLLLWEGLGRALEVRPIMLPLPSQIALELAAEWRWYADQAWYTLMTTVAGFAVAVVGGVLIAVMLVSSRWCESFLYPLIVALNSVPKVAIAPLFVIWLGTGAEPKIAIAFLIAVFAVIVDTVRVFAALTVLAVMGMALFALLVWFERKATPWRTPVEGH</sequence>